<organism evidence="6 7">
    <name type="scientific">Papaver nudicaule</name>
    <name type="common">Iceland poppy</name>
    <dbReference type="NCBI Taxonomy" id="74823"/>
    <lineage>
        <taxon>Eukaryota</taxon>
        <taxon>Viridiplantae</taxon>
        <taxon>Streptophyta</taxon>
        <taxon>Embryophyta</taxon>
        <taxon>Tracheophyta</taxon>
        <taxon>Spermatophyta</taxon>
        <taxon>Magnoliopsida</taxon>
        <taxon>Ranunculales</taxon>
        <taxon>Papaveraceae</taxon>
        <taxon>Papaveroideae</taxon>
        <taxon>Papaver</taxon>
    </lineage>
</organism>
<evidence type="ECO:0000259" key="5">
    <source>
        <dbReference type="PROSITE" id="PS51504"/>
    </source>
</evidence>
<accession>A0AA41VS43</accession>
<evidence type="ECO:0000256" key="4">
    <source>
        <dbReference type="SAM" id="MobiDB-lite"/>
    </source>
</evidence>
<dbReference type="GO" id="GO:0031492">
    <property type="term" value="F:nucleosomal DNA binding"/>
    <property type="evidence" value="ECO:0007669"/>
    <property type="project" value="TreeGrafter"/>
</dbReference>
<keyword evidence="3" id="KW-0539">Nucleus</keyword>
<dbReference type="InterPro" id="IPR036390">
    <property type="entry name" value="WH_DNA-bd_sf"/>
</dbReference>
<feature type="region of interest" description="Disordered" evidence="4">
    <location>
        <begin position="83"/>
        <end position="117"/>
    </location>
</feature>
<protein>
    <recommendedName>
        <fullName evidence="5">H15 domain-containing protein</fullName>
    </recommendedName>
</protein>
<dbReference type="GO" id="GO:0045910">
    <property type="term" value="P:negative regulation of DNA recombination"/>
    <property type="evidence" value="ECO:0007669"/>
    <property type="project" value="TreeGrafter"/>
</dbReference>
<dbReference type="CDD" id="cd00073">
    <property type="entry name" value="H15"/>
    <property type="match status" value="1"/>
</dbReference>
<dbReference type="GO" id="GO:0005634">
    <property type="term" value="C:nucleus"/>
    <property type="evidence" value="ECO:0007669"/>
    <property type="project" value="UniProtKB-SubCell"/>
</dbReference>
<dbReference type="GO" id="GO:0003690">
    <property type="term" value="F:double-stranded DNA binding"/>
    <property type="evidence" value="ECO:0007669"/>
    <property type="project" value="TreeGrafter"/>
</dbReference>
<dbReference type="PROSITE" id="PS51504">
    <property type="entry name" value="H15"/>
    <property type="match status" value="1"/>
</dbReference>
<evidence type="ECO:0000256" key="3">
    <source>
        <dbReference type="ARBA" id="ARBA00023242"/>
    </source>
</evidence>
<dbReference type="SUPFAM" id="SSF46785">
    <property type="entry name" value="Winged helix' DNA-binding domain"/>
    <property type="match status" value="1"/>
</dbReference>
<comment type="subcellular location">
    <subcellularLocation>
        <location evidence="1">Nucleus</location>
    </subcellularLocation>
</comment>
<dbReference type="GO" id="GO:0006334">
    <property type="term" value="P:nucleosome assembly"/>
    <property type="evidence" value="ECO:0007669"/>
    <property type="project" value="InterPro"/>
</dbReference>
<sequence length="117" mass="13274">MIIEAISSLKERTGSSQRAIAKFIEEKYVTGLPSNFKKIISMQLKKFVKFEKLVKVKNSYKISVTEKSKNVVVTSGEVKEKKEKKAKEIEGEGEEKKRSKKSEKVVVKERNGGYKCG</sequence>
<keyword evidence="2" id="KW-0238">DNA-binding</keyword>
<dbReference type="InterPro" id="IPR005818">
    <property type="entry name" value="Histone_H1/H5_H15"/>
</dbReference>
<dbReference type="Gene3D" id="1.10.10.10">
    <property type="entry name" value="Winged helix-like DNA-binding domain superfamily/Winged helix DNA-binding domain"/>
    <property type="match status" value="1"/>
</dbReference>
<keyword evidence="7" id="KW-1185">Reference proteome</keyword>
<dbReference type="Proteomes" id="UP001177140">
    <property type="component" value="Unassembled WGS sequence"/>
</dbReference>
<dbReference type="GO" id="GO:0030261">
    <property type="term" value="P:chromosome condensation"/>
    <property type="evidence" value="ECO:0007669"/>
    <property type="project" value="TreeGrafter"/>
</dbReference>
<dbReference type="SMART" id="SM00526">
    <property type="entry name" value="H15"/>
    <property type="match status" value="1"/>
</dbReference>
<evidence type="ECO:0000256" key="2">
    <source>
        <dbReference type="ARBA" id="ARBA00023125"/>
    </source>
</evidence>
<dbReference type="InterPro" id="IPR036388">
    <property type="entry name" value="WH-like_DNA-bd_sf"/>
</dbReference>
<name>A0AA41VS43_PAPNU</name>
<evidence type="ECO:0000313" key="6">
    <source>
        <dbReference type="EMBL" id="MCL7046491.1"/>
    </source>
</evidence>
<feature type="domain" description="H15" evidence="5">
    <location>
        <begin position="1"/>
        <end position="64"/>
    </location>
</feature>
<evidence type="ECO:0000256" key="1">
    <source>
        <dbReference type="ARBA" id="ARBA00004123"/>
    </source>
</evidence>
<evidence type="ECO:0000313" key="7">
    <source>
        <dbReference type="Proteomes" id="UP001177140"/>
    </source>
</evidence>
<gene>
    <name evidence="6" type="ORF">MKW94_016742</name>
</gene>
<reference evidence="6" key="1">
    <citation type="submission" date="2022-03" db="EMBL/GenBank/DDBJ databases">
        <title>A functionally conserved STORR gene fusion in Papaver species that diverged 16.8 million years ago.</title>
        <authorList>
            <person name="Catania T."/>
        </authorList>
    </citation>
    <scope>NUCLEOTIDE SEQUENCE</scope>
    <source>
        <strain evidence="6">S-191538</strain>
    </source>
</reference>
<dbReference type="PANTHER" id="PTHR11467">
    <property type="entry name" value="HISTONE H1"/>
    <property type="match status" value="1"/>
</dbReference>
<dbReference type="PANTHER" id="PTHR11467:SF130">
    <property type="entry name" value="HISTONE H1-LIKE ISOFORM X1"/>
    <property type="match status" value="1"/>
</dbReference>
<dbReference type="GO" id="GO:0000786">
    <property type="term" value="C:nucleosome"/>
    <property type="evidence" value="ECO:0007669"/>
    <property type="project" value="InterPro"/>
</dbReference>
<dbReference type="Pfam" id="PF00538">
    <property type="entry name" value="Linker_histone"/>
    <property type="match status" value="1"/>
</dbReference>
<proteinExistence type="predicted"/>
<comment type="caution">
    <text evidence="6">The sequence shown here is derived from an EMBL/GenBank/DDBJ whole genome shotgun (WGS) entry which is preliminary data.</text>
</comment>
<dbReference type="EMBL" id="JAJJMA010281919">
    <property type="protein sequence ID" value="MCL7046491.1"/>
    <property type="molecule type" value="Genomic_DNA"/>
</dbReference>
<dbReference type="AlphaFoldDB" id="A0AA41VS43"/>